<dbReference type="AlphaFoldDB" id="A0A4Q0MNG1"/>
<dbReference type="Pfam" id="PF21135">
    <property type="entry name" value="DRL_cat"/>
    <property type="match status" value="1"/>
</dbReference>
<dbReference type="GO" id="GO:0016491">
    <property type="term" value="F:oxidoreductase activity"/>
    <property type="evidence" value="ECO:0007669"/>
    <property type="project" value="InterPro"/>
</dbReference>
<dbReference type="EMBL" id="RYFI01000001">
    <property type="protein sequence ID" value="RXF75338.1"/>
    <property type="molecule type" value="Genomic_DNA"/>
</dbReference>
<dbReference type="OrthoDB" id="9777844at2"/>
<sequence>MNLAAKLIRRAEEGRPVRAGLIGAGKFGSMFLSQVRTTRGLHLMAIADLSTERAKAALTATGWDADAAVASSFEDARKSGRVMLVEDSEALIRADGLDVVIDATGSPAAGIRHALLAAEHGRHIVMVNVEADVLAGPLLAQKFERAGLVYSMAYGDQPALVCEMVDWARACGFRVVAAGKGTKYLPSYHASTPDTVWSHYGLSPEEAKVAGMNPQMFNSFLDGTKSAIEMAAIANGTGLKAPRGGLEFPPASVHELATVLRPKADGGALDEAGMVEVVSSLRRDGSQVENDLRWGVYVTFEPADAGGRGDYARRCFREYGVSTDPAGRVAALWRPSHLIGLELGVSVASAAIRGEATGSPTAFRGDVAACAKKPLAEGEMLDGEGGFTVWGRLMTAEDSLAQGALPIGLAHKVKLKRPVEAGAILRWDDVAVPDSEAVRVRREMEAMFGERAAAA</sequence>
<dbReference type="GO" id="GO:0050661">
    <property type="term" value="F:NADP binding"/>
    <property type="evidence" value="ECO:0007669"/>
    <property type="project" value="InterPro"/>
</dbReference>
<protein>
    <submittedName>
        <fullName evidence="2">Flagellar biosynthesis protein FlgA</fullName>
    </submittedName>
</protein>
<dbReference type="Pfam" id="PF03447">
    <property type="entry name" value="NAD_binding_3"/>
    <property type="match status" value="1"/>
</dbReference>
<evidence type="ECO:0000313" key="2">
    <source>
        <dbReference type="EMBL" id="RXF75338.1"/>
    </source>
</evidence>
<dbReference type="PANTHER" id="PTHR37850:SF3">
    <property type="entry name" value="BLR7815 PROTEIN"/>
    <property type="match status" value="1"/>
</dbReference>
<keyword evidence="3" id="KW-1185">Reference proteome</keyword>
<keyword evidence="2" id="KW-0969">Cilium</keyword>
<gene>
    <name evidence="2" type="ORF">EK403_00265</name>
</gene>
<dbReference type="InterPro" id="IPR036291">
    <property type="entry name" value="NAD(P)-bd_dom_sf"/>
</dbReference>
<dbReference type="Proteomes" id="UP000289708">
    <property type="component" value="Unassembled WGS sequence"/>
</dbReference>
<dbReference type="SMART" id="SM00858">
    <property type="entry name" value="SAF"/>
    <property type="match status" value="1"/>
</dbReference>
<keyword evidence="2" id="KW-0966">Cell projection</keyword>
<evidence type="ECO:0000313" key="3">
    <source>
        <dbReference type="Proteomes" id="UP000289708"/>
    </source>
</evidence>
<organism evidence="2 3">
    <name type="scientific">Hansschlegelia zhihuaiae</name>
    <dbReference type="NCBI Taxonomy" id="405005"/>
    <lineage>
        <taxon>Bacteria</taxon>
        <taxon>Pseudomonadati</taxon>
        <taxon>Pseudomonadota</taxon>
        <taxon>Alphaproteobacteria</taxon>
        <taxon>Hyphomicrobiales</taxon>
        <taxon>Methylopilaceae</taxon>
        <taxon>Hansschlegelia</taxon>
    </lineage>
</organism>
<evidence type="ECO:0000259" key="1">
    <source>
        <dbReference type="SMART" id="SM00858"/>
    </source>
</evidence>
<feature type="domain" description="SAF" evidence="1">
    <location>
        <begin position="366"/>
        <end position="431"/>
    </location>
</feature>
<reference evidence="2 3" key="1">
    <citation type="submission" date="2018-12" db="EMBL/GenBank/DDBJ databases">
        <title>bacterium Hansschlegelia zhihuaiae S113.</title>
        <authorList>
            <person name="He J."/>
        </authorList>
    </citation>
    <scope>NUCLEOTIDE SEQUENCE [LARGE SCALE GENOMIC DNA]</scope>
    <source>
        <strain evidence="2 3">S 113</strain>
    </source>
</reference>
<dbReference type="InterPro" id="IPR013974">
    <property type="entry name" value="SAF"/>
</dbReference>
<name>A0A4Q0MNG1_9HYPH</name>
<dbReference type="SUPFAM" id="SSF51735">
    <property type="entry name" value="NAD(P)-binding Rossmann-fold domains"/>
    <property type="match status" value="1"/>
</dbReference>
<dbReference type="RefSeq" id="WP_128775517.1">
    <property type="nucleotide sequence ID" value="NZ_RYFI01000001.1"/>
</dbReference>
<dbReference type="PANTHER" id="PTHR37850">
    <property type="entry name" value="STRU PROTEIN"/>
    <property type="match status" value="1"/>
</dbReference>
<dbReference type="CDD" id="cd11616">
    <property type="entry name" value="SAF_DH_OX_like"/>
    <property type="match status" value="1"/>
</dbReference>
<proteinExistence type="predicted"/>
<dbReference type="Gene3D" id="3.40.50.720">
    <property type="entry name" value="NAD(P)-binding Rossmann-like Domain"/>
    <property type="match status" value="1"/>
</dbReference>
<dbReference type="InterPro" id="IPR048423">
    <property type="entry name" value="DRL_cat"/>
</dbReference>
<keyword evidence="2" id="KW-0282">Flagellum</keyword>
<comment type="caution">
    <text evidence="2">The sequence shown here is derived from an EMBL/GenBank/DDBJ whole genome shotgun (WGS) entry which is preliminary data.</text>
</comment>
<dbReference type="InterPro" id="IPR005106">
    <property type="entry name" value="Asp/hSer_DH_NAD-bd"/>
</dbReference>
<accession>A0A4Q0MNG1</accession>